<name>A0ACD3BFM1_9AGAR</name>
<dbReference type="Proteomes" id="UP000308600">
    <property type="component" value="Unassembled WGS sequence"/>
</dbReference>
<protein>
    <submittedName>
        <fullName evidence="1">Uncharacterized protein</fullName>
    </submittedName>
</protein>
<evidence type="ECO:0000313" key="1">
    <source>
        <dbReference type="EMBL" id="TFK75817.1"/>
    </source>
</evidence>
<accession>A0ACD3BFM1</accession>
<gene>
    <name evidence="1" type="ORF">BDN72DRAFT_785842</name>
</gene>
<sequence length="407" mass="46647">MGGVPVITGYYRYTDIWFDWHKALPNPEDSNPLKAALSHDSITHPDHPLHVEGVEGVQLYMGTLHTGESRLLFSSAQVDYVRYWLHAMKLTNEMIPLPYSDCLLTLSDLKFVSKVTYPDGSSLRGAIKAIDKMNKKLKGNNPTLAHRRQIFEQARSLWDSKRGSWLAIDFENWERENKLITEFGWRLIQWNEKKEVETHGHWIVQEHETYRNGTYVPDRRYNYNFGASEKVTKATLRRKTHDLIAPLAKEGPLYLVFHDHKQDIKYLESLEAPIDSRSIILPDPGNTPTTGIFVVDTTDLFAALEGEDAANNNKRSLEQVCRHLRISTENLHNAGNDAYYTLEAARSMASGGPVDLQREERWPNRTEQQGVKVKWKPWEESSDYSDEEGILGDYPVVIPPEGLEGED</sequence>
<evidence type="ECO:0000313" key="2">
    <source>
        <dbReference type="Proteomes" id="UP000308600"/>
    </source>
</evidence>
<keyword evidence="2" id="KW-1185">Reference proteome</keyword>
<reference evidence="1 2" key="1">
    <citation type="journal article" date="2019" name="Nat. Ecol. Evol.">
        <title>Megaphylogeny resolves global patterns of mushroom evolution.</title>
        <authorList>
            <person name="Varga T."/>
            <person name="Krizsan K."/>
            <person name="Foldi C."/>
            <person name="Dima B."/>
            <person name="Sanchez-Garcia M."/>
            <person name="Sanchez-Ramirez S."/>
            <person name="Szollosi G.J."/>
            <person name="Szarkandi J.G."/>
            <person name="Papp V."/>
            <person name="Albert L."/>
            <person name="Andreopoulos W."/>
            <person name="Angelini C."/>
            <person name="Antonin V."/>
            <person name="Barry K.W."/>
            <person name="Bougher N.L."/>
            <person name="Buchanan P."/>
            <person name="Buyck B."/>
            <person name="Bense V."/>
            <person name="Catcheside P."/>
            <person name="Chovatia M."/>
            <person name="Cooper J."/>
            <person name="Damon W."/>
            <person name="Desjardin D."/>
            <person name="Finy P."/>
            <person name="Geml J."/>
            <person name="Haridas S."/>
            <person name="Hughes K."/>
            <person name="Justo A."/>
            <person name="Karasinski D."/>
            <person name="Kautmanova I."/>
            <person name="Kiss B."/>
            <person name="Kocsube S."/>
            <person name="Kotiranta H."/>
            <person name="LaButti K.M."/>
            <person name="Lechner B.E."/>
            <person name="Liimatainen K."/>
            <person name="Lipzen A."/>
            <person name="Lukacs Z."/>
            <person name="Mihaltcheva S."/>
            <person name="Morgado L.N."/>
            <person name="Niskanen T."/>
            <person name="Noordeloos M.E."/>
            <person name="Ohm R.A."/>
            <person name="Ortiz-Santana B."/>
            <person name="Ovrebo C."/>
            <person name="Racz N."/>
            <person name="Riley R."/>
            <person name="Savchenko A."/>
            <person name="Shiryaev A."/>
            <person name="Soop K."/>
            <person name="Spirin V."/>
            <person name="Szebenyi C."/>
            <person name="Tomsovsky M."/>
            <person name="Tulloss R.E."/>
            <person name="Uehling J."/>
            <person name="Grigoriev I.V."/>
            <person name="Vagvolgyi C."/>
            <person name="Papp T."/>
            <person name="Martin F.M."/>
            <person name="Miettinen O."/>
            <person name="Hibbett D.S."/>
            <person name="Nagy L.G."/>
        </authorList>
    </citation>
    <scope>NUCLEOTIDE SEQUENCE [LARGE SCALE GENOMIC DNA]</scope>
    <source>
        <strain evidence="1 2">NL-1719</strain>
    </source>
</reference>
<organism evidence="1 2">
    <name type="scientific">Pluteus cervinus</name>
    <dbReference type="NCBI Taxonomy" id="181527"/>
    <lineage>
        <taxon>Eukaryota</taxon>
        <taxon>Fungi</taxon>
        <taxon>Dikarya</taxon>
        <taxon>Basidiomycota</taxon>
        <taxon>Agaricomycotina</taxon>
        <taxon>Agaricomycetes</taxon>
        <taxon>Agaricomycetidae</taxon>
        <taxon>Agaricales</taxon>
        <taxon>Pluteineae</taxon>
        <taxon>Pluteaceae</taxon>
        <taxon>Pluteus</taxon>
    </lineage>
</organism>
<proteinExistence type="predicted"/>
<dbReference type="EMBL" id="ML208261">
    <property type="protein sequence ID" value="TFK75817.1"/>
    <property type="molecule type" value="Genomic_DNA"/>
</dbReference>